<reference evidence="2" key="1">
    <citation type="submission" date="2022-03" db="EMBL/GenBank/DDBJ databases">
        <authorList>
            <person name="Lindestad O."/>
        </authorList>
    </citation>
    <scope>NUCLEOTIDE SEQUENCE</scope>
</reference>
<dbReference type="AlphaFoldDB" id="A0A8S4R846"/>
<name>A0A8S4R846_9NEOP</name>
<accession>A0A8S4R846</accession>
<sequence>MSKSILSKDTVMMLTSKKKPSSNIHQTRTTGKIIKPMTIAEMKALRGPLPRKYPQPTTASKAKPWNSSIKVDKTKTLTKDGQMKHSTARKVLNFQPRPAANNRATMIAPVARKSIHPQVKASNGNGINRISGVSKIPETPVFNQPFPHRVPKLKMNNISFKSNGDDSFLQKEKEINDFEEKSNALTEEPTLEKIAEISPPVSTPFNDYRNVRDYFNNSEAEHSVLWNDNTIMSFEKPSEIKDNVNRDESVIVSLCEMLNKATVTNANNNNQELGELIEFERQAENNLKMIDNVMGMLNSMKEKQRISLQYIRKLKHDKLQTNGAKDCNVTVLEKEYIANNLAKTNLTEESKTKPKTPKINTVTVKEENVSPEKSPISSRPTVIKSRSPSYKIPRRSIGLRKKVFCKSMPNVSDGTQTPNKNMDRALSMYMQIKDQMTFLNTPLAIARTEIPDTPAITSHNLQKQLDKLYNER</sequence>
<proteinExistence type="predicted"/>
<protein>
    <submittedName>
        <fullName evidence="2">Jg19154 protein</fullName>
    </submittedName>
</protein>
<comment type="caution">
    <text evidence="2">The sequence shown here is derived from an EMBL/GenBank/DDBJ whole genome shotgun (WGS) entry which is preliminary data.</text>
</comment>
<feature type="compositionally biased region" description="Polar residues" evidence="1">
    <location>
        <begin position="375"/>
        <end position="388"/>
    </location>
</feature>
<feature type="region of interest" description="Disordered" evidence="1">
    <location>
        <begin position="365"/>
        <end position="388"/>
    </location>
</feature>
<keyword evidence="3" id="KW-1185">Reference proteome</keyword>
<evidence type="ECO:0000313" key="2">
    <source>
        <dbReference type="EMBL" id="CAH2232351.1"/>
    </source>
</evidence>
<dbReference type="EMBL" id="CAKXAJ010024893">
    <property type="protein sequence ID" value="CAH2232351.1"/>
    <property type="molecule type" value="Genomic_DNA"/>
</dbReference>
<gene>
    <name evidence="2" type="primary">jg19154</name>
    <name evidence="2" type="ORF">PAEG_LOCUS10619</name>
</gene>
<organism evidence="2 3">
    <name type="scientific">Pararge aegeria aegeria</name>
    <dbReference type="NCBI Taxonomy" id="348720"/>
    <lineage>
        <taxon>Eukaryota</taxon>
        <taxon>Metazoa</taxon>
        <taxon>Ecdysozoa</taxon>
        <taxon>Arthropoda</taxon>
        <taxon>Hexapoda</taxon>
        <taxon>Insecta</taxon>
        <taxon>Pterygota</taxon>
        <taxon>Neoptera</taxon>
        <taxon>Endopterygota</taxon>
        <taxon>Lepidoptera</taxon>
        <taxon>Glossata</taxon>
        <taxon>Ditrysia</taxon>
        <taxon>Papilionoidea</taxon>
        <taxon>Nymphalidae</taxon>
        <taxon>Satyrinae</taxon>
        <taxon>Satyrini</taxon>
        <taxon>Parargina</taxon>
        <taxon>Pararge</taxon>
    </lineage>
</organism>
<evidence type="ECO:0000313" key="3">
    <source>
        <dbReference type="Proteomes" id="UP000838756"/>
    </source>
</evidence>
<dbReference type="OrthoDB" id="7446204at2759"/>
<evidence type="ECO:0000256" key="1">
    <source>
        <dbReference type="SAM" id="MobiDB-lite"/>
    </source>
</evidence>
<dbReference type="Proteomes" id="UP000838756">
    <property type="component" value="Unassembled WGS sequence"/>
</dbReference>